<organism evidence="10 11">
    <name type="scientific">Candidatus Muproteobacteria bacterium RBG_19FT_COMBO_61_10</name>
    <dbReference type="NCBI Taxonomy" id="1817761"/>
    <lineage>
        <taxon>Bacteria</taxon>
        <taxon>Pseudomonadati</taxon>
        <taxon>Pseudomonadota</taxon>
        <taxon>Candidatus Muproteobacteria</taxon>
    </lineage>
</organism>
<dbReference type="PANTHER" id="PTHR43378">
    <property type="entry name" value="UDP-3-O-ACYLGLUCOSAMINE N-ACYLTRANSFERASE"/>
    <property type="match status" value="1"/>
</dbReference>
<dbReference type="UniPathway" id="UPA00973"/>
<evidence type="ECO:0000259" key="9">
    <source>
        <dbReference type="Pfam" id="PF04613"/>
    </source>
</evidence>
<dbReference type="Proteomes" id="UP000177950">
    <property type="component" value="Unassembled WGS sequence"/>
</dbReference>
<dbReference type="InterPro" id="IPR018357">
    <property type="entry name" value="Hexapep_transf_CS"/>
</dbReference>
<dbReference type="PROSITE" id="PS00101">
    <property type="entry name" value="HEXAPEP_TRANSFERASES"/>
    <property type="match status" value="1"/>
</dbReference>
<keyword evidence="8" id="KW-0175">Coiled coil</keyword>
<comment type="caution">
    <text evidence="10">The sequence shown here is derived from an EMBL/GenBank/DDBJ whole genome shotgun (WGS) entry which is preliminary data.</text>
</comment>
<dbReference type="InterPro" id="IPR011004">
    <property type="entry name" value="Trimer_LpxA-like_sf"/>
</dbReference>
<evidence type="ECO:0000256" key="4">
    <source>
        <dbReference type="ARBA" id="ARBA00022737"/>
    </source>
</evidence>
<evidence type="ECO:0000256" key="3">
    <source>
        <dbReference type="ARBA" id="ARBA00022679"/>
    </source>
</evidence>
<evidence type="ECO:0000256" key="5">
    <source>
        <dbReference type="ARBA" id="ARBA00023098"/>
    </source>
</evidence>
<evidence type="ECO:0000313" key="11">
    <source>
        <dbReference type="Proteomes" id="UP000177950"/>
    </source>
</evidence>
<dbReference type="NCBIfam" id="NF002060">
    <property type="entry name" value="PRK00892.1"/>
    <property type="match status" value="1"/>
</dbReference>
<dbReference type="SUPFAM" id="SSF51161">
    <property type="entry name" value="Trimeric LpxA-like enzymes"/>
    <property type="match status" value="1"/>
</dbReference>
<dbReference type="GO" id="GO:0009245">
    <property type="term" value="P:lipid A biosynthetic process"/>
    <property type="evidence" value="ECO:0007669"/>
    <property type="project" value="UniProtKB-UniRule"/>
</dbReference>
<dbReference type="AlphaFoldDB" id="A0A1F6UP30"/>
<dbReference type="Gene3D" id="3.40.1390.10">
    <property type="entry name" value="MurE/MurF, N-terminal domain"/>
    <property type="match status" value="1"/>
</dbReference>
<evidence type="ECO:0000256" key="1">
    <source>
        <dbReference type="ARBA" id="ARBA00022516"/>
    </source>
</evidence>
<comment type="catalytic activity">
    <reaction evidence="7">
        <text>a UDP-3-O-[(3R)-3-hydroxyacyl]-alpha-D-glucosamine + a (3R)-hydroxyacyl-[ACP] = a UDP-2-N,3-O-bis[(3R)-3-hydroxyacyl]-alpha-D-glucosamine + holo-[ACP] + H(+)</text>
        <dbReference type="Rhea" id="RHEA:53836"/>
        <dbReference type="Rhea" id="RHEA-COMP:9685"/>
        <dbReference type="Rhea" id="RHEA-COMP:9945"/>
        <dbReference type="ChEBI" id="CHEBI:15378"/>
        <dbReference type="ChEBI" id="CHEBI:64479"/>
        <dbReference type="ChEBI" id="CHEBI:78827"/>
        <dbReference type="ChEBI" id="CHEBI:137740"/>
        <dbReference type="ChEBI" id="CHEBI:137748"/>
        <dbReference type="EC" id="2.3.1.191"/>
    </reaction>
</comment>
<feature type="coiled-coil region" evidence="8">
    <location>
        <begin position="315"/>
        <end position="342"/>
    </location>
</feature>
<dbReference type="Pfam" id="PF04613">
    <property type="entry name" value="LpxD"/>
    <property type="match status" value="1"/>
</dbReference>
<evidence type="ECO:0000256" key="6">
    <source>
        <dbReference type="ARBA" id="ARBA00023315"/>
    </source>
</evidence>
<evidence type="ECO:0000313" key="10">
    <source>
        <dbReference type="EMBL" id="OGI59160.1"/>
    </source>
</evidence>
<keyword evidence="4 7" id="KW-0677">Repeat</keyword>
<dbReference type="InterPro" id="IPR020573">
    <property type="entry name" value="UDP_GlcNAc_AcTrfase_non-rep"/>
</dbReference>
<keyword evidence="3 7" id="KW-0808">Transferase</keyword>
<dbReference type="Gene3D" id="2.160.10.10">
    <property type="entry name" value="Hexapeptide repeat proteins"/>
    <property type="match status" value="1"/>
</dbReference>
<evidence type="ECO:0000256" key="8">
    <source>
        <dbReference type="SAM" id="Coils"/>
    </source>
</evidence>
<protein>
    <recommendedName>
        <fullName evidence="7">UDP-3-O-acylglucosamine N-acyltransferase</fullName>
        <ecNumber evidence="7">2.3.1.191</ecNumber>
    </recommendedName>
</protein>
<dbReference type="Gene3D" id="1.20.5.170">
    <property type="match status" value="1"/>
</dbReference>
<dbReference type="EC" id="2.3.1.191" evidence="7"/>
<accession>A0A1F6UP30</accession>
<reference evidence="10 11" key="1">
    <citation type="journal article" date="2016" name="Nat. Commun.">
        <title>Thousands of microbial genomes shed light on interconnected biogeochemical processes in an aquifer system.</title>
        <authorList>
            <person name="Anantharaman K."/>
            <person name="Brown C.T."/>
            <person name="Hug L.A."/>
            <person name="Sharon I."/>
            <person name="Castelle C.J."/>
            <person name="Probst A.J."/>
            <person name="Thomas B.C."/>
            <person name="Singh A."/>
            <person name="Wilkins M.J."/>
            <person name="Karaoz U."/>
            <person name="Brodie E.L."/>
            <person name="Williams K.H."/>
            <person name="Hubbard S.S."/>
            <person name="Banfield J.F."/>
        </authorList>
    </citation>
    <scope>NUCLEOTIDE SEQUENCE [LARGE SCALE GENOMIC DNA]</scope>
</reference>
<comment type="function">
    <text evidence="7">Catalyzes the N-acylation of UDP-3-O-acylglucosamine using 3-hydroxyacyl-ACP as the acyl donor. Is involved in the biosynthesis of lipid A, a phosphorylated glycolipid that anchors the lipopolysaccharide to the outer membrane of the cell.</text>
</comment>
<feature type="active site" description="Proton acceptor" evidence="7">
    <location>
        <position position="238"/>
    </location>
</feature>
<keyword evidence="1 7" id="KW-0444">Lipid biosynthesis</keyword>
<evidence type="ECO:0000256" key="7">
    <source>
        <dbReference type="HAMAP-Rule" id="MF_00523"/>
    </source>
</evidence>
<dbReference type="Pfam" id="PF14602">
    <property type="entry name" value="Hexapep_2"/>
    <property type="match status" value="1"/>
</dbReference>
<dbReference type="NCBIfam" id="TIGR01853">
    <property type="entry name" value="lipid_A_lpxD"/>
    <property type="match status" value="1"/>
</dbReference>
<keyword evidence="2 7" id="KW-0441">Lipid A biosynthesis</keyword>
<dbReference type="Pfam" id="PF00132">
    <property type="entry name" value="Hexapep"/>
    <property type="match status" value="2"/>
</dbReference>
<comment type="pathway">
    <text evidence="7">Bacterial outer membrane biogenesis; LPS lipid A biosynthesis.</text>
</comment>
<comment type="similarity">
    <text evidence="7">Belongs to the transferase hexapeptide repeat family. LpxD subfamily.</text>
</comment>
<dbReference type="InterPro" id="IPR001451">
    <property type="entry name" value="Hexapep"/>
</dbReference>
<dbReference type="GO" id="GO:0016020">
    <property type="term" value="C:membrane"/>
    <property type="evidence" value="ECO:0007669"/>
    <property type="project" value="GOC"/>
</dbReference>
<dbReference type="InterPro" id="IPR007691">
    <property type="entry name" value="LpxD"/>
</dbReference>
<dbReference type="HAMAP" id="MF_00523">
    <property type="entry name" value="LpxD"/>
    <property type="match status" value="1"/>
</dbReference>
<keyword evidence="6 7" id="KW-0012">Acyltransferase</keyword>
<dbReference type="PANTHER" id="PTHR43378:SF2">
    <property type="entry name" value="UDP-3-O-ACYLGLUCOSAMINE N-ACYLTRANSFERASE 1, MITOCHONDRIAL-RELATED"/>
    <property type="match status" value="1"/>
</dbReference>
<dbReference type="GO" id="GO:0103118">
    <property type="term" value="F:UDP-3-O-[(3R)-3-hydroxyacyl]-glucosamine N-acyltransferase activity"/>
    <property type="evidence" value="ECO:0007669"/>
    <property type="project" value="UniProtKB-EC"/>
</dbReference>
<gene>
    <name evidence="7" type="primary">lpxD</name>
    <name evidence="10" type="ORF">A2V58_04155</name>
</gene>
<name>A0A1F6UP30_9PROT</name>
<dbReference type="EMBL" id="MFSV01000008">
    <property type="protein sequence ID" value="OGI59160.1"/>
    <property type="molecule type" value="Genomic_DNA"/>
</dbReference>
<keyword evidence="5 7" id="KW-0443">Lipid metabolism</keyword>
<dbReference type="CDD" id="cd03352">
    <property type="entry name" value="LbH_LpxD"/>
    <property type="match status" value="1"/>
</dbReference>
<comment type="subunit">
    <text evidence="7">Homotrimer.</text>
</comment>
<sequence>MGATLAELAHCCHSELRGDPDYQIERIAGMDKAGPHEIAFVAGDKYRAQLAETKAGAVVLEHADAGLHNGNALLSDNPRLCFTRVAAKLHPPVRPPVGIHLNAVIGTNTDVAADAAIGPQTVIESGARVGRGAVIGAGCYIGRGAVIGDGSWLHAQVTVGADCVLGQRCIIHSGAVIGSDGFGYARDGARWEKTPQLGRVLVGDDVEIGANTTIDRGALEDTVIERGVKLDNLIHIAHNVRIGEDTAIAACVGIAGSTHIGKRCTLAGQVGVVGHIEITDDVHITGATVVSHTIREPGTYSSGTPLEAYSSWLKNAVRMRQLDDMARRLKKLEQKIYALSEGGKVEE</sequence>
<dbReference type="GO" id="GO:0016410">
    <property type="term" value="F:N-acyltransferase activity"/>
    <property type="evidence" value="ECO:0007669"/>
    <property type="project" value="InterPro"/>
</dbReference>
<evidence type="ECO:0000256" key="2">
    <source>
        <dbReference type="ARBA" id="ARBA00022556"/>
    </source>
</evidence>
<feature type="domain" description="UDP-3-O-[3-hydroxymyristoyl] glucosamine N-acyltransferase non-repeat region" evidence="9">
    <location>
        <begin position="21"/>
        <end position="87"/>
    </location>
</feature>
<proteinExistence type="inferred from homology"/>